<dbReference type="STRING" id="477690.SAMN05216474_2422"/>
<feature type="transmembrane region" description="Helical" evidence="1">
    <location>
        <begin position="192"/>
        <end position="208"/>
    </location>
</feature>
<dbReference type="InterPro" id="IPR007354">
    <property type="entry name" value="CruF-like"/>
</dbReference>
<keyword evidence="3" id="KW-1185">Reference proteome</keyword>
<keyword evidence="1" id="KW-0812">Transmembrane</keyword>
<evidence type="ECO:0000313" key="2">
    <source>
        <dbReference type="EMBL" id="SFT80378.1"/>
    </source>
</evidence>
<proteinExistence type="predicted"/>
<dbReference type="Pfam" id="PF04240">
    <property type="entry name" value="Caroten_synth"/>
    <property type="match status" value="1"/>
</dbReference>
<dbReference type="EMBL" id="FPAS01000004">
    <property type="protein sequence ID" value="SFT80378.1"/>
    <property type="molecule type" value="Genomic_DNA"/>
</dbReference>
<dbReference type="RefSeq" id="WP_090250348.1">
    <property type="nucleotide sequence ID" value="NZ_FPAS01000004.1"/>
</dbReference>
<evidence type="ECO:0000256" key="1">
    <source>
        <dbReference type="SAM" id="Phobius"/>
    </source>
</evidence>
<evidence type="ECO:0000313" key="3">
    <source>
        <dbReference type="Proteomes" id="UP000236454"/>
    </source>
</evidence>
<feature type="transmembrane region" description="Helical" evidence="1">
    <location>
        <begin position="165"/>
        <end position="185"/>
    </location>
</feature>
<protein>
    <submittedName>
        <fullName evidence="2">Putative membrane protein</fullName>
    </submittedName>
</protein>
<sequence length="209" mass="23681">MIQQLQQYKTILLLGILIIFHTVGLIGLQSDMRQDFLQLSFLNLSLAFIVLLVGREKHSLRFYLYAFFIVLTGMTAEWIGVHTGQLFGNYSYGENLGIKIWGVPIIIGINWLILTMGSTSILAFTKWPLVVKAMASAVLMTALDLLIEPVAIANEYWMWEGDIPSFNYLSWFFISLVLHLGYFALGLAEKNKVAVGLFFILSLFFICLL</sequence>
<dbReference type="AlphaFoldDB" id="A0A1I7AZP8"/>
<keyword evidence="1" id="KW-1133">Transmembrane helix</keyword>
<reference evidence="2 3" key="1">
    <citation type="submission" date="2016-10" db="EMBL/GenBank/DDBJ databases">
        <authorList>
            <person name="de Groot N.N."/>
        </authorList>
    </citation>
    <scope>NUCLEOTIDE SEQUENCE [LARGE SCALE GENOMIC DNA]</scope>
    <source>
        <strain evidence="2 3">CGMCC 1.7005</strain>
    </source>
</reference>
<dbReference type="PANTHER" id="PTHR39419:SF1">
    <property type="entry name" value="SLL0814 PROTEIN"/>
    <property type="match status" value="1"/>
</dbReference>
<organism evidence="2 3">
    <name type="scientific">Lishizhenia tianjinensis</name>
    <dbReference type="NCBI Taxonomy" id="477690"/>
    <lineage>
        <taxon>Bacteria</taxon>
        <taxon>Pseudomonadati</taxon>
        <taxon>Bacteroidota</taxon>
        <taxon>Flavobacteriia</taxon>
        <taxon>Flavobacteriales</taxon>
        <taxon>Crocinitomicaceae</taxon>
        <taxon>Lishizhenia</taxon>
    </lineage>
</organism>
<feature type="transmembrane region" description="Helical" evidence="1">
    <location>
        <begin position="101"/>
        <end position="125"/>
    </location>
</feature>
<feature type="transmembrane region" description="Helical" evidence="1">
    <location>
        <begin position="12"/>
        <end position="30"/>
    </location>
</feature>
<dbReference type="Proteomes" id="UP000236454">
    <property type="component" value="Unassembled WGS sequence"/>
</dbReference>
<keyword evidence="1" id="KW-0472">Membrane</keyword>
<dbReference type="PANTHER" id="PTHR39419">
    <property type="entry name" value="SLL0814 PROTEIN"/>
    <property type="match status" value="1"/>
</dbReference>
<feature type="transmembrane region" description="Helical" evidence="1">
    <location>
        <begin position="62"/>
        <end position="81"/>
    </location>
</feature>
<gene>
    <name evidence="2" type="ORF">SAMN05216474_2422</name>
</gene>
<name>A0A1I7AZP8_9FLAO</name>
<dbReference type="OrthoDB" id="9811293at2"/>
<accession>A0A1I7AZP8</accession>
<feature type="transmembrane region" description="Helical" evidence="1">
    <location>
        <begin position="36"/>
        <end position="55"/>
    </location>
</feature>
<feature type="transmembrane region" description="Helical" evidence="1">
    <location>
        <begin position="137"/>
        <end position="159"/>
    </location>
</feature>